<sequence>MVIVDVKMVSGFIPMKPSVKKLQDQPNIQRTEVNTNHVLIYIEKLTNQTLGFSFAVEQDIPVKNLKPAPIKVYDYYETDEFTVEEYSAPFS</sequence>
<dbReference type="Gene3D" id="2.60.40.690">
    <property type="entry name" value="Alpha-macroglobulin, receptor-binding domain"/>
    <property type="match status" value="1"/>
</dbReference>
<dbReference type="PANTHER" id="PTHR11412:SF116">
    <property type="entry name" value="PREGNANCY ZONE PROTEIN"/>
    <property type="match status" value="1"/>
</dbReference>
<dbReference type="Pfam" id="PF07677">
    <property type="entry name" value="A2M_recep"/>
    <property type="match status" value="1"/>
</dbReference>
<comment type="caution">
    <text evidence="2">The sequence shown here is derived from an EMBL/GenBank/DDBJ whole genome shotgun (WGS) entry which is preliminary data.</text>
</comment>
<accession>A0A851UV38</accession>
<evidence type="ECO:0000313" key="3">
    <source>
        <dbReference type="Proteomes" id="UP000623542"/>
    </source>
</evidence>
<dbReference type="GO" id="GO:0004866">
    <property type="term" value="F:endopeptidase inhibitor activity"/>
    <property type="evidence" value="ECO:0007669"/>
    <property type="project" value="TreeGrafter"/>
</dbReference>
<dbReference type="Proteomes" id="UP000623542">
    <property type="component" value="Unassembled WGS sequence"/>
</dbReference>
<organism evidence="2 3">
    <name type="scientific">Elachura formosa</name>
    <name type="common">spotted wren-babbler</name>
    <dbReference type="NCBI Taxonomy" id="1463973"/>
    <lineage>
        <taxon>Eukaryota</taxon>
        <taxon>Metazoa</taxon>
        <taxon>Chordata</taxon>
        <taxon>Craniata</taxon>
        <taxon>Vertebrata</taxon>
        <taxon>Euteleostomi</taxon>
        <taxon>Archelosauria</taxon>
        <taxon>Archosauria</taxon>
        <taxon>Dinosauria</taxon>
        <taxon>Saurischia</taxon>
        <taxon>Theropoda</taxon>
        <taxon>Coelurosauria</taxon>
        <taxon>Aves</taxon>
        <taxon>Neognathae</taxon>
        <taxon>Neoaves</taxon>
        <taxon>Telluraves</taxon>
        <taxon>Australaves</taxon>
        <taxon>Passeriformes</taxon>
        <taxon>Elachuridae</taxon>
        <taxon>Elachura</taxon>
    </lineage>
</organism>
<name>A0A851UV38_9PASS</name>
<protein>
    <submittedName>
        <fullName evidence="2">PZP protein</fullName>
    </submittedName>
</protein>
<proteinExistence type="predicted"/>
<dbReference type="InterPro" id="IPR009048">
    <property type="entry name" value="A-macroglobulin_rcpt-bd"/>
</dbReference>
<reference evidence="2" key="1">
    <citation type="submission" date="2019-09" db="EMBL/GenBank/DDBJ databases">
        <title>Bird 10,000 Genomes (B10K) Project - Family phase.</title>
        <authorList>
            <person name="Zhang G."/>
        </authorList>
    </citation>
    <scope>NUCLEOTIDE SEQUENCE</scope>
    <source>
        <strain evidence="2">B10K-IZCAS-20218</strain>
        <tissue evidence="2">Blood</tissue>
    </source>
</reference>
<dbReference type="EMBL" id="WBNG01008553">
    <property type="protein sequence ID" value="NXD32746.1"/>
    <property type="molecule type" value="Genomic_DNA"/>
</dbReference>
<dbReference type="OrthoDB" id="9998011at2759"/>
<feature type="domain" description="Alpha-macroglobulin receptor-binding" evidence="1">
    <location>
        <begin position="1"/>
        <end position="86"/>
    </location>
</feature>
<dbReference type="SUPFAM" id="SSF49410">
    <property type="entry name" value="Alpha-macroglobulin receptor domain"/>
    <property type="match status" value="1"/>
</dbReference>
<dbReference type="PANTHER" id="PTHR11412">
    <property type="entry name" value="MACROGLOBULIN / COMPLEMENT"/>
    <property type="match status" value="1"/>
</dbReference>
<dbReference type="AlphaFoldDB" id="A0A851UV38"/>
<feature type="non-terminal residue" evidence="2">
    <location>
        <position position="1"/>
    </location>
</feature>
<feature type="non-terminal residue" evidence="2">
    <location>
        <position position="91"/>
    </location>
</feature>
<dbReference type="InterPro" id="IPR050473">
    <property type="entry name" value="A2M/Complement_sys"/>
</dbReference>
<evidence type="ECO:0000259" key="1">
    <source>
        <dbReference type="SMART" id="SM01361"/>
    </source>
</evidence>
<evidence type="ECO:0000313" key="2">
    <source>
        <dbReference type="EMBL" id="NXD32746.1"/>
    </source>
</evidence>
<dbReference type="SMART" id="SM01361">
    <property type="entry name" value="A2M_recep"/>
    <property type="match status" value="1"/>
</dbReference>
<dbReference type="GO" id="GO:0005576">
    <property type="term" value="C:extracellular region"/>
    <property type="evidence" value="ECO:0007669"/>
    <property type="project" value="InterPro"/>
</dbReference>
<dbReference type="InterPro" id="IPR036595">
    <property type="entry name" value="A-macroglobulin_rcpt-bd_sf"/>
</dbReference>
<dbReference type="GO" id="GO:0002020">
    <property type="term" value="F:protease binding"/>
    <property type="evidence" value="ECO:0007669"/>
    <property type="project" value="TreeGrafter"/>
</dbReference>
<gene>
    <name evidence="2" type="primary">Pzp_1</name>
    <name evidence="2" type="ORF">ELAFOR_R14818</name>
</gene>
<keyword evidence="3" id="KW-1185">Reference proteome</keyword>